<keyword evidence="3" id="KW-1185">Reference proteome</keyword>
<dbReference type="Proteomes" id="UP001273209">
    <property type="component" value="Unassembled WGS sequence"/>
</dbReference>
<reference evidence="2" key="1">
    <citation type="submission" date="2023-11" db="EMBL/GenBank/DDBJ databases">
        <title>The genome sequences of three competitors of mushroom-forming fungi.</title>
        <authorList>
            <person name="Beijen E."/>
            <person name="Ohm R.A."/>
        </authorList>
    </citation>
    <scope>NUCLEOTIDE SEQUENCE</scope>
    <source>
        <strain evidence="2">CBS 100526</strain>
    </source>
</reference>
<dbReference type="GO" id="GO:0004034">
    <property type="term" value="F:aldose 1-epimerase activity"/>
    <property type="evidence" value="ECO:0007669"/>
    <property type="project" value="TreeGrafter"/>
</dbReference>
<dbReference type="InterPro" id="IPR008183">
    <property type="entry name" value="Aldose_1/G6P_1-epimerase"/>
</dbReference>
<dbReference type="GO" id="GO:0006006">
    <property type="term" value="P:glucose metabolic process"/>
    <property type="evidence" value="ECO:0007669"/>
    <property type="project" value="TreeGrafter"/>
</dbReference>
<dbReference type="GeneID" id="87922361"/>
<accession>A0AAE1ID49</accession>
<dbReference type="PANTHER" id="PTHR10091">
    <property type="entry name" value="ALDOSE-1-EPIMERASE"/>
    <property type="match status" value="1"/>
</dbReference>
<proteinExistence type="predicted"/>
<dbReference type="Pfam" id="PF01263">
    <property type="entry name" value="Aldose_epim"/>
    <property type="match status" value="1"/>
</dbReference>
<evidence type="ECO:0000256" key="1">
    <source>
        <dbReference type="SAM" id="SignalP"/>
    </source>
</evidence>
<feature type="signal peptide" evidence="1">
    <location>
        <begin position="1"/>
        <end position="17"/>
    </location>
</feature>
<dbReference type="InterPro" id="IPR011013">
    <property type="entry name" value="Gal_mutarotase_sf_dom"/>
</dbReference>
<dbReference type="GO" id="GO:0030246">
    <property type="term" value="F:carbohydrate binding"/>
    <property type="evidence" value="ECO:0007669"/>
    <property type="project" value="InterPro"/>
</dbReference>
<dbReference type="EMBL" id="JAWRVG010000035">
    <property type="protein sequence ID" value="KAK4067250.1"/>
    <property type="molecule type" value="Genomic_DNA"/>
</dbReference>
<protein>
    <recommendedName>
        <fullName evidence="4">Aldose 1-epimerase</fullName>
    </recommendedName>
</protein>
<organism evidence="2 3">
    <name type="scientific">Trichoderma aggressivum f. europaeum</name>
    <dbReference type="NCBI Taxonomy" id="173218"/>
    <lineage>
        <taxon>Eukaryota</taxon>
        <taxon>Fungi</taxon>
        <taxon>Dikarya</taxon>
        <taxon>Ascomycota</taxon>
        <taxon>Pezizomycotina</taxon>
        <taxon>Sordariomycetes</taxon>
        <taxon>Hypocreomycetidae</taxon>
        <taxon>Hypocreales</taxon>
        <taxon>Hypocreaceae</taxon>
        <taxon>Trichoderma</taxon>
    </lineage>
</organism>
<evidence type="ECO:0000313" key="2">
    <source>
        <dbReference type="EMBL" id="KAK4067250.1"/>
    </source>
</evidence>
<dbReference type="AlphaFoldDB" id="A0AAE1ID49"/>
<dbReference type="GO" id="GO:0033499">
    <property type="term" value="P:galactose catabolic process via UDP-galactose, Leloir pathway"/>
    <property type="evidence" value="ECO:0007669"/>
    <property type="project" value="TreeGrafter"/>
</dbReference>
<dbReference type="PANTHER" id="PTHR10091:SF6">
    <property type="entry name" value="1-EPIMERASE, PUTATIVE (AFU_ORTHOLOGUE AFUA_3G13240)-RELATED"/>
    <property type="match status" value="1"/>
</dbReference>
<feature type="chain" id="PRO_5041982019" description="Aldose 1-epimerase" evidence="1">
    <location>
        <begin position="18"/>
        <end position="380"/>
    </location>
</feature>
<evidence type="ECO:0000313" key="3">
    <source>
        <dbReference type="Proteomes" id="UP001273209"/>
    </source>
</evidence>
<gene>
    <name evidence="2" type="ORF">Triagg1_7693</name>
</gene>
<sequence length="380" mass="41777">MVKATVLLASLTATLKSLWYGGSPFAGYTALWPTGPDGKWSIQAEGIRLVFTNANGGAPTNLFMNDTNGNEIDLILGLDNPKDYVNYIGQLGGTIGRVAGHISNASFSINGKEYHTSPNGNNGSTTYNGGVNGWERVTFDVASHNENSLTFVVFDRGNNGFPGNSGSSLTHSVYPYEWRISYGVTPTRTRDPVPINLSHRTYWNLDGFRKGSETVEEHRLHLPFSGFRLEEDENQIPTGDLKGNKPGSEFDFWSSPKLLAGGLARKGSYDDLFLVNRHQPWEVGSNPVASLSSAKSGITVDMYTDQEAVRLVTWDNSKATNLTLKAAQGGSKVQKNAAISMEMMDWPDALHHPEWQRDKHILYGPDRLMTTFSSFKFSVA</sequence>
<dbReference type="Gene3D" id="2.70.98.10">
    <property type="match status" value="1"/>
</dbReference>
<dbReference type="SUPFAM" id="SSF74650">
    <property type="entry name" value="Galactose mutarotase-like"/>
    <property type="match status" value="1"/>
</dbReference>
<keyword evidence="1" id="KW-0732">Signal</keyword>
<dbReference type="InterPro" id="IPR014718">
    <property type="entry name" value="GH-type_carb-bd"/>
</dbReference>
<name>A0AAE1ID49_9HYPO</name>
<evidence type="ECO:0008006" key="4">
    <source>
        <dbReference type="Google" id="ProtNLM"/>
    </source>
</evidence>
<comment type="caution">
    <text evidence="2">The sequence shown here is derived from an EMBL/GenBank/DDBJ whole genome shotgun (WGS) entry which is preliminary data.</text>
</comment>
<dbReference type="RefSeq" id="XP_062753279.1">
    <property type="nucleotide sequence ID" value="XM_062902456.1"/>
</dbReference>